<gene>
    <name evidence="1" type="ORF">S01H1_03118</name>
</gene>
<proteinExistence type="predicted"/>
<evidence type="ECO:0000313" key="1">
    <source>
        <dbReference type="EMBL" id="GAF74633.1"/>
    </source>
</evidence>
<name>X0S0Q5_9ZZZZ</name>
<dbReference type="EMBL" id="BARS01001655">
    <property type="protein sequence ID" value="GAF74633.1"/>
    <property type="molecule type" value="Genomic_DNA"/>
</dbReference>
<feature type="non-terminal residue" evidence="1">
    <location>
        <position position="1"/>
    </location>
</feature>
<organism evidence="1">
    <name type="scientific">marine sediment metagenome</name>
    <dbReference type="NCBI Taxonomy" id="412755"/>
    <lineage>
        <taxon>unclassified sequences</taxon>
        <taxon>metagenomes</taxon>
        <taxon>ecological metagenomes</taxon>
    </lineage>
</organism>
<dbReference type="InterPro" id="IPR016024">
    <property type="entry name" value="ARM-type_fold"/>
</dbReference>
<protein>
    <submittedName>
        <fullName evidence="1">Uncharacterized protein</fullName>
    </submittedName>
</protein>
<accession>X0S0Q5</accession>
<dbReference type="Gene3D" id="1.25.10.10">
    <property type="entry name" value="Leucine-rich Repeat Variant"/>
    <property type="match status" value="1"/>
</dbReference>
<comment type="caution">
    <text evidence="1">The sequence shown here is derived from an EMBL/GenBank/DDBJ whole genome shotgun (WGS) entry which is preliminary data.</text>
</comment>
<dbReference type="InterPro" id="IPR011989">
    <property type="entry name" value="ARM-like"/>
</dbReference>
<feature type="non-terminal residue" evidence="1">
    <location>
        <position position="251"/>
    </location>
</feature>
<dbReference type="SUPFAM" id="SSF48371">
    <property type="entry name" value="ARM repeat"/>
    <property type="match status" value="1"/>
</dbReference>
<reference evidence="1" key="1">
    <citation type="journal article" date="2014" name="Front. Microbiol.">
        <title>High frequency of phylogenetically diverse reductive dehalogenase-homologous genes in deep subseafloor sedimentary metagenomes.</title>
        <authorList>
            <person name="Kawai M."/>
            <person name="Futagami T."/>
            <person name="Toyoda A."/>
            <person name="Takaki Y."/>
            <person name="Nishi S."/>
            <person name="Hori S."/>
            <person name="Arai W."/>
            <person name="Tsubouchi T."/>
            <person name="Morono Y."/>
            <person name="Uchiyama I."/>
            <person name="Ito T."/>
            <person name="Fujiyama A."/>
            <person name="Inagaki F."/>
            <person name="Takami H."/>
        </authorList>
    </citation>
    <scope>NUCLEOTIDE SEQUENCE</scope>
    <source>
        <strain evidence="1">Expedition CK06-06</strain>
    </source>
</reference>
<dbReference type="AlphaFoldDB" id="X0S0Q5"/>
<sequence>LSIQSEDTYKVLARGLRLAELKPVIGQVRKMIEAGYEEMRKDPAEIKKSIAMLVKSVRAYEIGKDRLVLSGEYAMPQIVRTLMDPKIEPLLRERLIMVLPKMGKPAVLPLSVALQCKQPHLQEIFSEALGRIQYPHAGPRLREFLERKNLLKPVRSAAALALVSCVGRAALKKSVAELFYDMAEKFYYQRESLRPDERSTMANVWYWQDDVGLVYKAVPRQIFCDVYAMRMSRLALKHDPTFYPAVSLWLA</sequence>